<dbReference type="RefSeq" id="WP_390361712.1">
    <property type="nucleotide sequence ID" value="NZ_JBHTKJ010000021.1"/>
</dbReference>
<accession>A0ABW3LL90</accession>
<organism evidence="1 2">
    <name type="scientific">Virgibacillus byunsanensis</name>
    <dbReference type="NCBI Taxonomy" id="570945"/>
    <lineage>
        <taxon>Bacteria</taxon>
        <taxon>Bacillati</taxon>
        <taxon>Bacillota</taxon>
        <taxon>Bacilli</taxon>
        <taxon>Bacillales</taxon>
        <taxon>Bacillaceae</taxon>
        <taxon>Virgibacillus</taxon>
    </lineage>
</organism>
<name>A0ABW3LL90_9BACI</name>
<proteinExistence type="predicted"/>
<reference evidence="2" key="1">
    <citation type="journal article" date="2019" name="Int. J. Syst. Evol. Microbiol.">
        <title>The Global Catalogue of Microorganisms (GCM) 10K type strain sequencing project: providing services to taxonomists for standard genome sequencing and annotation.</title>
        <authorList>
            <consortium name="The Broad Institute Genomics Platform"/>
            <consortium name="The Broad Institute Genome Sequencing Center for Infectious Disease"/>
            <person name="Wu L."/>
            <person name="Ma J."/>
        </authorList>
    </citation>
    <scope>NUCLEOTIDE SEQUENCE [LARGE SCALE GENOMIC DNA]</scope>
    <source>
        <strain evidence="2">CCUG 56754</strain>
    </source>
</reference>
<gene>
    <name evidence="1" type="ORF">ACFQ3N_09330</name>
</gene>
<evidence type="ECO:0000313" key="1">
    <source>
        <dbReference type="EMBL" id="MFD1038593.1"/>
    </source>
</evidence>
<dbReference type="InterPro" id="IPR025716">
    <property type="entry name" value="Post-transcriptional_regulator"/>
</dbReference>
<evidence type="ECO:0000313" key="2">
    <source>
        <dbReference type="Proteomes" id="UP001597040"/>
    </source>
</evidence>
<comment type="caution">
    <text evidence="1">The sequence shown here is derived from an EMBL/GenBank/DDBJ whole genome shotgun (WGS) entry which is preliminary data.</text>
</comment>
<keyword evidence="2" id="KW-1185">Reference proteome</keyword>
<protein>
    <submittedName>
        <fullName evidence="1">Post-transcriptional regulator</fullName>
    </submittedName>
</protein>
<sequence>MELEKTVSEWKIMMKPALDSKTDEFLLMGYSQASNEDIWKCLEQKVWKGNPSKRVHEVIQDIFHLSSSIYISYLTVNAYQEDSDLMTSIAAVTKGL</sequence>
<dbReference type="Pfam" id="PF13797">
    <property type="entry name" value="Post_transc_reg"/>
    <property type="match status" value="1"/>
</dbReference>
<dbReference type="EMBL" id="JBHTKJ010000021">
    <property type="protein sequence ID" value="MFD1038593.1"/>
    <property type="molecule type" value="Genomic_DNA"/>
</dbReference>
<dbReference type="Proteomes" id="UP001597040">
    <property type="component" value="Unassembled WGS sequence"/>
</dbReference>